<keyword evidence="3" id="KW-0539">Nucleus</keyword>
<proteinExistence type="predicted"/>
<dbReference type="SMART" id="SM00353">
    <property type="entry name" value="HLH"/>
    <property type="match status" value="1"/>
</dbReference>
<dbReference type="GO" id="GO:0046983">
    <property type="term" value="F:protein dimerization activity"/>
    <property type="evidence" value="ECO:0007669"/>
    <property type="project" value="InterPro"/>
</dbReference>
<sequence length="184" mass="21170">MYNQFGGFTPSADSTSFVSYKRYSSPSQTSDFDTESSERRKEKSRDAARCRRSRETEIFTELASLLPLPRSALDQLDKASVMRLVISFLRVRNVLQSGKSPNQPIPTSFSTLVLRLSRTIRQETKIAKSGETKTGLGEGRKYRNRHSGPIIEIDRQSYRQRRQKRYGDILLWWKRAVAMDKGGR</sequence>
<protein>
    <recommendedName>
        <fullName evidence="5">BHLH domain-containing protein</fullName>
    </recommendedName>
</protein>
<dbReference type="GO" id="GO:0071456">
    <property type="term" value="P:cellular response to hypoxia"/>
    <property type="evidence" value="ECO:0007669"/>
    <property type="project" value="TreeGrafter"/>
</dbReference>
<gene>
    <name evidence="6" type="ORF">BEMITA_LOCUS2011</name>
</gene>
<dbReference type="PANTHER" id="PTHR23043:SF17">
    <property type="entry name" value="PROTEIN SIMILAR"/>
    <property type="match status" value="1"/>
</dbReference>
<evidence type="ECO:0000259" key="5">
    <source>
        <dbReference type="SMART" id="SM00353"/>
    </source>
</evidence>
<dbReference type="GO" id="GO:0010557">
    <property type="term" value="P:positive regulation of macromolecule biosynthetic process"/>
    <property type="evidence" value="ECO:0007669"/>
    <property type="project" value="UniProtKB-ARBA"/>
</dbReference>
<dbReference type="PANTHER" id="PTHR23043">
    <property type="entry name" value="HYPOXIA-INDUCIBLE FACTOR 1 ALPHA"/>
    <property type="match status" value="1"/>
</dbReference>
<evidence type="ECO:0000313" key="7">
    <source>
        <dbReference type="Proteomes" id="UP001152759"/>
    </source>
</evidence>
<feature type="compositionally biased region" description="Basic and acidic residues" evidence="4">
    <location>
        <begin position="36"/>
        <end position="49"/>
    </location>
</feature>
<dbReference type="Pfam" id="PF23171">
    <property type="entry name" value="bHLH_HIF1A"/>
    <property type="match status" value="1"/>
</dbReference>
<accession>A0A9P0A391</accession>
<evidence type="ECO:0000256" key="2">
    <source>
        <dbReference type="ARBA" id="ARBA00023163"/>
    </source>
</evidence>
<feature type="region of interest" description="Disordered" evidence="4">
    <location>
        <begin position="20"/>
        <end position="49"/>
    </location>
</feature>
<keyword evidence="2" id="KW-0804">Transcription</keyword>
<evidence type="ECO:0000313" key="6">
    <source>
        <dbReference type="EMBL" id="CAH0382472.1"/>
    </source>
</evidence>
<dbReference type="AlphaFoldDB" id="A0A9P0A391"/>
<dbReference type="InterPro" id="IPR011598">
    <property type="entry name" value="bHLH_dom"/>
</dbReference>
<organism evidence="6 7">
    <name type="scientific">Bemisia tabaci</name>
    <name type="common">Sweetpotato whitefly</name>
    <name type="synonym">Aleurodes tabaci</name>
    <dbReference type="NCBI Taxonomy" id="7038"/>
    <lineage>
        <taxon>Eukaryota</taxon>
        <taxon>Metazoa</taxon>
        <taxon>Ecdysozoa</taxon>
        <taxon>Arthropoda</taxon>
        <taxon>Hexapoda</taxon>
        <taxon>Insecta</taxon>
        <taxon>Pterygota</taxon>
        <taxon>Neoptera</taxon>
        <taxon>Paraneoptera</taxon>
        <taxon>Hemiptera</taxon>
        <taxon>Sternorrhyncha</taxon>
        <taxon>Aleyrodoidea</taxon>
        <taxon>Aleyrodidae</taxon>
        <taxon>Aleyrodinae</taxon>
        <taxon>Bemisia</taxon>
    </lineage>
</organism>
<dbReference type="Proteomes" id="UP001152759">
    <property type="component" value="Chromosome 1"/>
</dbReference>
<keyword evidence="1" id="KW-0805">Transcription regulation</keyword>
<dbReference type="GO" id="GO:0000981">
    <property type="term" value="F:DNA-binding transcription factor activity, RNA polymerase II-specific"/>
    <property type="evidence" value="ECO:0007669"/>
    <property type="project" value="TreeGrafter"/>
</dbReference>
<dbReference type="Gene3D" id="4.10.280.10">
    <property type="entry name" value="Helix-loop-helix DNA-binding domain"/>
    <property type="match status" value="1"/>
</dbReference>
<evidence type="ECO:0000256" key="4">
    <source>
        <dbReference type="SAM" id="MobiDB-lite"/>
    </source>
</evidence>
<dbReference type="EMBL" id="OU963862">
    <property type="protein sequence ID" value="CAH0382472.1"/>
    <property type="molecule type" value="Genomic_DNA"/>
</dbReference>
<evidence type="ECO:0000256" key="3">
    <source>
        <dbReference type="ARBA" id="ARBA00023242"/>
    </source>
</evidence>
<name>A0A9P0A391_BEMTA</name>
<dbReference type="SUPFAM" id="SSF47459">
    <property type="entry name" value="HLH, helix-loop-helix DNA-binding domain"/>
    <property type="match status" value="1"/>
</dbReference>
<keyword evidence="7" id="KW-1185">Reference proteome</keyword>
<feature type="compositionally biased region" description="Polar residues" evidence="4">
    <location>
        <begin position="20"/>
        <end position="31"/>
    </location>
</feature>
<dbReference type="InterPro" id="IPR036638">
    <property type="entry name" value="HLH_DNA-bd_sf"/>
</dbReference>
<reference evidence="6" key="1">
    <citation type="submission" date="2021-12" db="EMBL/GenBank/DDBJ databases">
        <authorList>
            <person name="King R."/>
        </authorList>
    </citation>
    <scope>NUCLEOTIDE SEQUENCE</scope>
</reference>
<feature type="domain" description="BHLH" evidence="5">
    <location>
        <begin position="45"/>
        <end position="100"/>
    </location>
</feature>
<dbReference type="GO" id="GO:0000977">
    <property type="term" value="F:RNA polymerase II transcription regulatory region sequence-specific DNA binding"/>
    <property type="evidence" value="ECO:0007669"/>
    <property type="project" value="TreeGrafter"/>
</dbReference>
<evidence type="ECO:0000256" key="1">
    <source>
        <dbReference type="ARBA" id="ARBA00023015"/>
    </source>
</evidence>